<dbReference type="Gene3D" id="3.80.10.10">
    <property type="entry name" value="Ribonuclease Inhibitor"/>
    <property type="match status" value="2"/>
</dbReference>
<name>A0ABN8GEY6_9BACL</name>
<dbReference type="PANTHER" id="PTHR45661">
    <property type="entry name" value="SURFACE ANTIGEN"/>
    <property type="match status" value="1"/>
</dbReference>
<feature type="domain" description="SLH" evidence="2">
    <location>
        <begin position="1096"/>
        <end position="1155"/>
    </location>
</feature>
<keyword evidence="4" id="KW-1185">Reference proteome</keyword>
<protein>
    <recommendedName>
        <fullName evidence="2">SLH domain-containing protein</fullName>
    </recommendedName>
</protein>
<dbReference type="EMBL" id="CAKMMF010000011">
    <property type="protein sequence ID" value="CAH1205519.1"/>
    <property type="molecule type" value="Genomic_DNA"/>
</dbReference>
<evidence type="ECO:0000313" key="3">
    <source>
        <dbReference type="EMBL" id="CAH1205519.1"/>
    </source>
</evidence>
<accession>A0ABN8GEY6</accession>
<dbReference type="InterPro" id="IPR001119">
    <property type="entry name" value="SLH_dom"/>
</dbReference>
<dbReference type="Pfam" id="PF00395">
    <property type="entry name" value="SLH"/>
    <property type="match status" value="3"/>
</dbReference>
<dbReference type="Proteomes" id="UP000838686">
    <property type="component" value="Unassembled WGS sequence"/>
</dbReference>
<evidence type="ECO:0000313" key="4">
    <source>
        <dbReference type="Proteomes" id="UP000838686"/>
    </source>
</evidence>
<dbReference type="Pfam" id="PF13306">
    <property type="entry name" value="LRR_5"/>
    <property type="match status" value="2"/>
</dbReference>
<dbReference type="InterPro" id="IPR026906">
    <property type="entry name" value="LRR_5"/>
</dbReference>
<dbReference type="SUPFAM" id="SSF52058">
    <property type="entry name" value="L domain-like"/>
    <property type="match status" value="2"/>
</dbReference>
<dbReference type="InterPro" id="IPR053139">
    <property type="entry name" value="Surface_bspA-like"/>
</dbReference>
<reference evidence="3" key="1">
    <citation type="submission" date="2022-01" db="EMBL/GenBank/DDBJ databases">
        <authorList>
            <person name="Criscuolo A."/>
        </authorList>
    </citation>
    <scope>NUCLEOTIDE SEQUENCE</scope>
    <source>
        <strain evidence="3">CIP111893</strain>
    </source>
</reference>
<gene>
    <name evidence="3" type="ORF">PAECIP111893_02364</name>
</gene>
<dbReference type="InterPro" id="IPR032675">
    <property type="entry name" value="LRR_dom_sf"/>
</dbReference>
<feature type="domain" description="SLH" evidence="2">
    <location>
        <begin position="1162"/>
        <end position="1222"/>
    </location>
</feature>
<proteinExistence type="predicted"/>
<evidence type="ECO:0000259" key="2">
    <source>
        <dbReference type="PROSITE" id="PS51272"/>
    </source>
</evidence>
<dbReference type="PANTHER" id="PTHR45661:SF3">
    <property type="entry name" value="IG-LIKE DOMAIN-CONTAINING PROTEIN"/>
    <property type="match status" value="1"/>
</dbReference>
<sequence>MTTIEEGAFLDNNLTNLTLPNSLTTIGPHAFKGNQLSSLTIPDSVTTIGLGAFQANQLTSLTLPSSLTTIGVDAFRNNPLSSLTIPVGVTTIEEGAFLDNTLTSLTLPNSLTTIGPYAFKGNPLSSLTIPDGVTTIGLAAFQANQLTNLTLPSSLITIGSQAFKGNQLESLVIPDSLTTIGLAAFQSNNLMSLTLPNSLTTIGIDAFRDNQLTALTIPVGVTTIEQGAFQSNNLTSLTLPSSLTTIGVDAFKINQLELLVIPESVTTIEPAAFVNNPQLSDVLVLNPAVTFNGNNIFNGGSSSLTLYSEDSSTSQTFASTNGLHFQQITAELADLELSIPGLTFNPVERTFNLTTNANAVIVTPTPVVPFSEVQVNHALVPYGSDSPSIGLAEGTVTITLDVEAPDNSTEQYTVVFKVDHTSPSIDLTANPTTPTKGNVTVTVGTDGTGSAIDSVKWAAGSQVAAFFATGGQVLTGGSFDATANGMYTVYARDEAGNEAVETIDVTNIDRVGPTINLTANPITPTNGNVTVTVATYASSGISELKWAAGNDGTTFFTTGGEAIAGNEFTVTANGTYTVYARDNAGNEAVETIAISNIDRNVPTIDLTGSPTSSTNGIVTVTVATYADSGISVLKWAAGNEGTVFFTTGGEAIVGNEFTVTSNGTYTVYARDNAGNEAVETITISNIDRNVPTIDLTASPTISTNGNVTVTVDAADAGSGINELKRAAGNEGTAFFTTGGEAIVGNEFTVTANGTYTVYARDNAGNEAVETIAISNIARSTSSGNSTPPDSPEDSDPRTIISIGPGVIIIEVAPRDIKELPKDNGGVKEVVNLPDVVWDEIPKLLDDDRPVIRVVIDDHLPDAELHLPGKRLAELWAINPNVEFDMQLNGSSFQLKVNVLDLEQLATRLGIAVDELNVIIKISALTGETKEDFILAADEQGMTLLSQVIEFQLFVSGGDEWFEITDFGGTYMTKSIVLDEQFANRNYMAVLYDPDDRTFTYVPAAMARQSNGQQDAVIQMPHNSIYAVVETDRIEFADMQGHWAESEVEKLGSKRIVRGITINDYAPNRNITRAEFASLLVRALGIKTDRTGAGDVFKDVAITSWYSTEVEAAFRAGLVNGISSTHFAPEAQITREQIALMLMNAHALVKEEFNSIEQIPNSLTSFTDASEVSAWARAAMSEAVASKLIQGMSTDLLAPAESATRAQAAVMLHRLMVMIEFLD</sequence>
<evidence type="ECO:0000256" key="1">
    <source>
        <dbReference type="SAM" id="MobiDB-lite"/>
    </source>
</evidence>
<feature type="domain" description="SLH" evidence="2">
    <location>
        <begin position="1030"/>
        <end position="1093"/>
    </location>
</feature>
<feature type="region of interest" description="Disordered" evidence="1">
    <location>
        <begin position="778"/>
        <end position="797"/>
    </location>
</feature>
<dbReference type="PROSITE" id="PS51272">
    <property type="entry name" value="SLH"/>
    <property type="match status" value="3"/>
</dbReference>
<organism evidence="3 4">
    <name type="scientific">Paenibacillus plantiphilus</name>
    <dbReference type="NCBI Taxonomy" id="2905650"/>
    <lineage>
        <taxon>Bacteria</taxon>
        <taxon>Bacillati</taxon>
        <taxon>Bacillota</taxon>
        <taxon>Bacilli</taxon>
        <taxon>Bacillales</taxon>
        <taxon>Paenibacillaceae</taxon>
        <taxon>Paenibacillus</taxon>
    </lineage>
</organism>
<comment type="caution">
    <text evidence="3">The sequence shown here is derived from an EMBL/GenBank/DDBJ whole genome shotgun (WGS) entry which is preliminary data.</text>
</comment>